<dbReference type="SUPFAM" id="SSF54106">
    <property type="entry name" value="LysM domain"/>
    <property type="match status" value="1"/>
</dbReference>
<dbReference type="InterPro" id="IPR018392">
    <property type="entry name" value="LysM"/>
</dbReference>
<evidence type="ECO:0000313" key="2">
    <source>
        <dbReference type="EMBL" id="MBB3983923.1"/>
    </source>
</evidence>
<gene>
    <name evidence="2" type="ORF">GGQ68_000234</name>
</gene>
<name>A0A7W6DQ25_9RHOB</name>
<dbReference type="EMBL" id="JACIEJ010000001">
    <property type="protein sequence ID" value="MBB3983923.1"/>
    <property type="molecule type" value="Genomic_DNA"/>
</dbReference>
<evidence type="ECO:0000259" key="1">
    <source>
        <dbReference type="PROSITE" id="PS51782"/>
    </source>
</evidence>
<protein>
    <submittedName>
        <fullName evidence="2">Nucleoid-associated protein YgaU</fullName>
    </submittedName>
</protein>
<dbReference type="SMART" id="SM00257">
    <property type="entry name" value="LysM"/>
    <property type="match status" value="1"/>
</dbReference>
<dbReference type="PROSITE" id="PS51782">
    <property type="entry name" value="LYSM"/>
    <property type="match status" value="1"/>
</dbReference>
<organism evidence="2 3">
    <name type="scientific">Sagittula marina</name>
    <dbReference type="NCBI Taxonomy" id="943940"/>
    <lineage>
        <taxon>Bacteria</taxon>
        <taxon>Pseudomonadati</taxon>
        <taxon>Pseudomonadota</taxon>
        <taxon>Alphaproteobacteria</taxon>
        <taxon>Rhodobacterales</taxon>
        <taxon>Roseobacteraceae</taxon>
        <taxon>Sagittula</taxon>
    </lineage>
</organism>
<dbReference type="Proteomes" id="UP000541426">
    <property type="component" value="Unassembled WGS sequence"/>
</dbReference>
<dbReference type="RefSeq" id="WP_183962560.1">
    <property type="nucleotide sequence ID" value="NZ_BAABBZ010000012.1"/>
</dbReference>
<proteinExistence type="predicted"/>
<dbReference type="CDD" id="cd00118">
    <property type="entry name" value="LysM"/>
    <property type="match status" value="1"/>
</dbReference>
<dbReference type="InterPro" id="IPR036779">
    <property type="entry name" value="LysM_dom_sf"/>
</dbReference>
<sequence length="199" mass="20880">MIRMVLFALGFLAITLTLLVLQPGAQKSANDPTSGQVAVTRAQPALTAVETDLEDAVAAALTRQGIADSAPEPEVARVAPATRSPLPSAVVPVDDQELRRMTWETLSSLNHATGRDSAPGQPGSLLHTIVRRSLDGTSAKGSTAESGVYVVQSGDSLVSIAERIYGDVNMTGPLFAANQAILSRPDDLRTGQTLVLPER</sequence>
<accession>A0A7W6DQ25</accession>
<dbReference type="Pfam" id="PF01476">
    <property type="entry name" value="LysM"/>
    <property type="match status" value="1"/>
</dbReference>
<dbReference type="AlphaFoldDB" id="A0A7W6DQ25"/>
<evidence type="ECO:0000313" key="3">
    <source>
        <dbReference type="Proteomes" id="UP000541426"/>
    </source>
</evidence>
<comment type="caution">
    <text evidence="2">The sequence shown here is derived from an EMBL/GenBank/DDBJ whole genome shotgun (WGS) entry which is preliminary data.</text>
</comment>
<feature type="domain" description="LysM" evidence="1">
    <location>
        <begin position="147"/>
        <end position="196"/>
    </location>
</feature>
<reference evidence="2 3" key="1">
    <citation type="submission" date="2020-08" db="EMBL/GenBank/DDBJ databases">
        <title>Genomic Encyclopedia of Type Strains, Phase IV (KMG-IV): sequencing the most valuable type-strain genomes for metagenomic binning, comparative biology and taxonomic classification.</title>
        <authorList>
            <person name="Goeker M."/>
        </authorList>
    </citation>
    <scope>NUCLEOTIDE SEQUENCE [LARGE SCALE GENOMIC DNA]</scope>
    <source>
        <strain evidence="2 3">DSM 102235</strain>
    </source>
</reference>
<keyword evidence="3" id="KW-1185">Reference proteome</keyword>
<dbReference type="Gene3D" id="3.10.350.10">
    <property type="entry name" value="LysM domain"/>
    <property type="match status" value="1"/>
</dbReference>